<evidence type="ECO:0000313" key="1">
    <source>
        <dbReference type="EMBL" id="KAG2190333.1"/>
    </source>
</evidence>
<sequence>AKNRHMQVDTTRLEYILNKATTEDSDNKRLEKLESTYKIYAS</sequence>
<reference evidence="1" key="1">
    <citation type="submission" date="2020-12" db="EMBL/GenBank/DDBJ databases">
        <title>Metabolic potential, ecology and presence of endohyphal bacteria is reflected in genomic diversity of Mucoromycotina.</title>
        <authorList>
            <person name="Muszewska A."/>
            <person name="Okrasinska A."/>
            <person name="Steczkiewicz K."/>
            <person name="Drgas O."/>
            <person name="Orlowska M."/>
            <person name="Perlinska-Lenart U."/>
            <person name="Aleksandrzak-Piekarczyk T."/>
            <person name="Szatraj K."/>
            <person name="Zielenkiewicz U."/>
            <person name="Pilsyk S."/>
            <person name="Malc E."/>
            <person name="Mieczkowski P."/>
            <person name="Kruszewska J.S."/>
            <person name="Biernat P."/>
            <person name="Pawlowska J."/>
        </authorList>
    </citation>
    <scope>NUCLEOTIDE SEQUENCE</scope>
    <source>
        <strain evidence="1">CBS 226.32</strain>
    </source>
</reference>
<accession>A0A8H7QEP9</accession>
<keyword evidence="2" id="KW-1185">Reference proteome</keyword>
<evidence type="ECO:0000313" key="2">
    <source>
        <dbReference type="Proteomes" id="UP000650833"/>
    </source>
</evidence>
<proteinExistence type="predicted"/>
<dbReference type="AlphaFoldDB" id="A0A8H7QEP9"/>
<dbReference type="Proteomes" id="UP000650833">
    <property type="component" value="Unassembled WGS sequence"/>
</dbReference>
<name>A0A8H7QEP9_9FUNG</name>
<comment type="caution">
    <text evidence="1">The sequence shown here is derived from an EMBL/GenBank/DDBJ whole genome shotgun (WGS) entry which is preliminary data.</text>
</comment>
<dbReference type="EMBL" id="JAEPRC010000993">
    <property type="protein sequence ID" value="KAG2190333.1"/>
    <property type="molecule type" value="Genomic_DNA"/>
</dbReference>
<protein>
    <submittedName>
        <fullName evidence="1">Uncharacterized protein</fullName>
    </submittedName>
</protein>
<gene>
    <name evidence="1" type="ORF">INT46_011478</name>
</gene>
<organism evidence="1 2">
    <name type="scientific">Mucor plumbeus</name>
    <dbReference type="NCBI Taxonomy" id="97098"/>
    <lineage>
        <taxon>Eukaryota</taxon>
        <taxon>Fungi</taxon>
        <taxon>Fungi incertae sedis</taxon>
        <taxon>Mucoromycota</taxon>
        <taxon>Mucoromycotina</taxon>
        <taxon>Mucoromycetes</taxon>
        <taxon>Mucorales</taxon>
        <taxon>Mucorineae</taxon>
        <taxon>Mucoraceae</taxon>
        <taxon>Mucor</taxon>
    </lineage>
</organism>
<feature type="non-terminal residue" evidence="1">
    <location>
        <position position="1"/>
    </location>
</feature>